<sequence length="141" mass="15429">MCASVQARRLGRAERGVDFRTGMVGCADARDTGIASYVRTKLRTMAGDVFPISRHTADCIANALQDRFLSDTDAVLKRTLDLAALRYLRDGSSTVTLEDVAIALRSLALQPATRLSCCDRCCREMPVSMSREEEQSQPGTP</sequence>
<organism evidence="1 2">
    <name type="scientific">Paraburkholderia steynii</name>
    <dbReference type="NCBI Taxonomy" id="1245441"/>
    <lineage>
        <taxon>Bacteria</taxon>
        <taxon>Pseudomonadati</taxon>
        <taxon>Pseudomonadota</taxon>
        <taxon>Betaproteobacteria</taxon>
        <taxon>Burkholderiales</taxon>
        <taxon>Burkholderiaceae</taxon>
        <taxon>Paraburkholderia</taxon>
    </lineage>
</organism>
<gene>
    <name evidence="1" type="ORF">BZM27_41625</name>
</gene>
<dbReference type="EMBL" id="MWML01000263">
    <property type="protein sequence ID" value="TCG04336.1"/>
    <property type="molecule type" value="Genomic_DNA"/>
</dbReference>
<reference evidence="1 2" key="1">
    <citation type="submission" date="2017-02" db="EMBL/GenBank/DDBJ databases">
        <title>Paraburkholderia sophoroidis sp. nov. and Paraburkholderia steynii sp. nov. rhizobial symbionts of the fynbos legume Hypocalyptus sophoroides.</title>
        <authorList>
            <person name="Steenkamp E.T."/>
            <person name="Beukes C.W."/>
            <person name="Van Zyl E."/>
            <person name="Avontuur J."/>
            <person name="Chan W.Y."/>
            <person name="Hassen A."/>
            <person name="Palmer M."/>
            <person name="Mthombeni L."/>
            <person name="Phalane F."/>
            <person name="Sereme K."/>
            <person name="Venter S.N."/>
        </authorList>
    </citation>
    <scope>NUCLEOTIDE SEQUENCE [LARGE SCALE GENOMIC DNA]</scope>
    <source>
        <strain evidence="1 2">HC1.1ba</strain>
    </source>
</reference>
<protein>
    <submittedName>
        <fullName evidence="1">Uncharacterized protein</fullName>
    </submittedName>
</protein>
<proteinExistence type="predicted"/>
<comment type="caution">
    <text evidence="1">The sequence shown here is derived from an EMBL/GenBank/DDBJ whole genome shotgun (WGS) entry which is preliminary data.</text>
</comment>
<name>A0A4R0X2P7_9BURK</name>
<dbReference type="AlphaFoldDB" id="A0A4R0X2P7"/>
<keyword evidence="2" id="KW-1185">Reference proteome</keyword>
<dbReference type="Proteomes" id="UP000294200">
    <property type="component" value="Unassembled WGS sequence"/>
</dbReference>
<accession>A0A4R0X2P7</accession>
<evidence type="ECO:0000313" key="2">
    <source>
        <dbReference type="Proteomes" id="UP000294200"/>
    </source>
</evidence>
<evidence type="ECO:0000313" key="1">
    <source>
        <dbReference type="EMBL" id="TCG04336.1"/>
    </source>
</evidence>